<evidence type="ECO:0000313" key="3">
    <source>
        <dbReference type="Proteomes" id="UP001501288"/>
    </source>
</evidence>
<dbReference type="Pfam" id="PF04978">
    <property type="entry name" value="MST"/>
    <property type="match status" value="1"/>
</dbReference>
<sequence>MARPKSAKAPEIRLPPPARSHQAARMTTPIVPERDDERGDPPKVSGERAVLDGWLDLYRDTVLLKIAGLDAEQLARRSVPPSTLSLIGVVRHLTEVEAYWLRVVLDDEQDVPDYYSTADEPDGDFDLANAADAAENLAAYERELDVTRARAAAWSDLDSPVRGLRRGEPVNLRWILVHLVEEYARHLGHMDLLREAVDGRTGY</sequence>
<organism evidence="2 3">
    <name type="scientific">Dermacoccus barathri</name>
    <dbReference type="NCBI Taxonomy" id="322601"/>
    <lineage>
        <taxon>Bacteria</taxon>
        <taxon>Bacillati</taxon>
        <taxon>Actinomycetota</taxon>
        <taxon>Actinomycetes</taxon>
        <taxon>Micrococcales</taxon>
        <taxon>Dermacoccaceae</taxon>
        <taxon>Dermacoccus</taxon>
    </lineage>
</organism>
<proteinExistence type="predicted"/>
<accession>A0ABN2B8B1</accession>
<feature type="region of interest" description="Disordered" evidence="1">
    <location>
        <begin position="1"/>
        <end position="46"/>
    </location>
</feature>
<dbReference type="SUPFAM" id="SSF109854">
    <property type="entry name" value="DinB/YfiT-like putative metalloenzymes"/>
    <property type="match status" value="1"/>
</dbReference>
<gene>
    <name evidence="2" type="ORF">GCM10009762_06590</name>
</gene>
<evidence type="ECO:0000256" key="1">
    <source>
        <dbReference type="SAM" id="MobiDB-lite"/>
    </source>
</evidence>
<name>A0ABN2B8B1_9MICO</name>
<keyword evidence="3" id="KW-1185">Reference proteome</keyword>
<dbReference type="InterPro" id="IPR007061">
    <property type="entry name" value="MST-like"/>
</dbReference>
<protein>
    <submittedName>
        <fullName evidence="2">DinB family protein</fullName>
    </submittedName>
</protein>
<dbReference type="EMBL" id="BAAANV010000017">
    <property type="protein sequence ID" value="GAA1535075.1"/>
    <property type="molecule type" value="Genomic_DNA"/>
</dbReference>
<reference evidence="2 3" key="1">
    <citation type="journal article" date="2019" name="Int. J. Syst. Evol. Microbiol.">
        <title>The Global Catalogue of Microorganisms (GCM) 10K type strain sequencing project: providing services to taxonomists for standard genome sequencing and annotation.</title>
        <authorList>
            <consortium name="The Broad Institute Genomics Platform"/>
            <consortium name="The Broad Institute Genome Sequencing Center for Infectious Disease"/>
            <person name="Wu L."/>
            <person name="Ma J."/>
        </authorList>
    </citation>
    <scope>NUCLEOTIDE SEQUENCE [LARGE SCALE GENOMIC DNA]</scope>
    <source>
        <strain evidence="2 3">JCM 14588</strain>
    </source>
</reference>
<dbReference type="Gene3D" id="1.20.120.450">
    <property type="entry name" value="dinb family like domain"/>
    <property type="match status" value="1"/>
</dbReference>
<evidence type="ECO:0000313" key="2">
    <source>
        <dbReference type="EMBL" id="GAA1535075.1"/>
    </source>
</evidence>
<dbReference type="Proteomes" id="UP001501288">
    <property type="component" value="Unassembled WGS sequence"/>
</dbReference>
<dbReference type="InterPro" id="IPR034660">
    <property type="entry name" value="DinB/YfiT-like"/>
</dbReference>
<comment type="caution">
    <text evidence="2">The sequence shown here is derived from an EMBL/GenBank/DDBJ whole genome shotgun (WGS) entry which is preliminary data.</text>
</comment>
<feature type="compositionally biased region" description="Basic and acidic residues" evidence="1">
    <location>
        <begin position="32"/>
        <end position="46"/>
    </location>
</feature>